<feature type="region of interest" description="Disordered" evidence="1">
    <location>
        <begin position="1"/>
        <end position="23"/>
    </location>
</feature>
<dbReference type="AlphaFoldDB" id="A0A5B7ETE1"/>
<name>A0A5B7ETE1_PORTR</name>
<dbReference type="Proteomes" id="UP000324222">
    <property type="component" value="Unassembled WGS sequence"/>
</dbReference>
<dbReference type="EMBL" id="VSRR010003438">
    <property type="protein sequence ID" value="MPC36163.1"/>
    <property type="molecule type" value="Genomic_DNA"/>
</dbReference>
<comment type="caution">
    <text evidence="2">The sequence shown here is derived from an EMBL/GenBank/DDBJ whole genome shotgun (WGS) entry which is preliminary data.</text>
</comment>
<evidence type="ECO:0000313" key="3">
    <source>
        <dbReference type="Proteomes" id="UP000324222"/>
    </source>
</evidence>
<sequence>MNVSSAHDSIGVADGSGRAGERGYEVDESGVWRSGACLEQHNPSRFPGVDYLARRLKHC</sequence>
<keyword evidence="3" id="KW-1185">Reference proteome</keyword>
<accession>A0A5B7ETE1</accession>
<evidence type="ECO:0000313" key="2">
    <source>
        <dbReference type="EMBL" id="MPC36163.1"/>
    </source>
</evidence>
<reference evidence="2 3" key="1">
    <citation type="submission" date="2019-05" db="EMBL/GenBank/DDBJ databases">
        <title>Another draft genome of Portunus trituberculatus and its Hox gene families provides insights of decapod evolution.</title>
        <authorList>
            <person name="Jeong J.-H."/>
            <person name="Song I."/>
            <person name="Kim S."/>
            <person name="Choi T."/>
            <person name="Kim D."/>
            <person name="Ryu S."/>
            <person name="Kim W."/>
        </authorList>
    </citation>
    <scope>NUCLEOTIDE SEQUENCE [LARGE SCALE GENOMIC DNA]</scope>
    <source>
        <tissue evidence="2">Muscle</tissue>
    </source>
</reference>
<protein>
    <submittedName>
        <fullName evidence="2">Uncharacterized protein</fullName>
    </submittedName>
</protein>
<organism evidence="2 3">
    <name type="scientific">Portunus trituberculatus</name>
    <name type="common">Swimming crab</name>
    <name type="synonym">Neptunus trituberculatus</name>
    <dbReference type="NCBI Taxonomy" id="210409"/>
    <lineage>
        <taxon>Eukaryota</taxon>
        <taxon>Metazoa</taxon>
        <taxon>Ecdysozoa</taxon>
        <taxon>Arthropoda</taxon>
        <taxon>Crustacea</taxon>
        <taxon>Multicrustacea</taxon>
        <taxon>Malacostraca</taxon>
        <taxon>Eumalacostraca</taxon>
        <taxon>Eucarida</taxon>
        <taxon>Decapoda</taxon>
        <taxon>Pleocyemata</taxon>
        <taxon>Brachyura</taxon>
        <taxon>Eubrachyura</taxon>
        <taxon>Portunoidea</taxon>
        <taxon>Portunidae</taxon>
        <taxon>Portuninae</taxon>
        <taxon>Portunus</taxon>
    </lineage>
</organism>
<proteinExistence type="predicted"/>
<evidence type="ECO:0000256" key="1">
    <source>
        <dbReference type="SAM" id="MobiDB-lite"/>
    </source>
</evidence>
<gene>
    <name evidence="2" type="ORF">E2C01_029612</name>
</gene>